<name>A0A9J6DP92_RHIMP</name>
<evidence type="ECO:0000313" key="3">
    <source>
        <dbReference type="Proteomes" id="UP000821866"/>
    </source>
</evidence>
<dbReference type="VEuPathDB" id="VectorBase:LOC119171459"/>
<sequence length="240" mass="25312">MNGGLYEESRSSLEAPQPLHIPAKRLSYGQADCSADPMAAGGVIRQSPWASPWPGAEAAFEAPHHYQQGVRDSASYFYPAAADRKPFNLWPAAAKGYELGPTAAADACQAYSQAWCPYPTAAAYPAPQAARVVEPSAAAYLQAAEEQQQQQHRVVPPPPPPPHPAPPPPPPRSDAFAAAYSDGYGLRAAAAAEAHGPPPYVPVSTGESLAIARRLVGSRAKHVPRSSTVPAWRGGHARCL</sequence>
<accession>A0A9J6DP92</accession>
<proteinExistence type="predicted"/>
<feature type="compositionally biased region" description="Pro residues" evidence="1">
    <location>
        <begin position="155"/>
        <end position="172"/>
    </location>
</feature>
<evidence type="ECO:0000256" key="1">
    <source>
        <dbReference type="SAM" id="MobiDB-lite"/>
    </source>
</evidence>
<feature type="region of interest" description="Disordered" evidence="1">
    <location>
        <begin position="143"/>
        <end position="175"/>
    </location>
</feature>
<keyword evidence="3" id="KW-1185">Reference proteome</keyword>
<gene>
    <name evidence="2" type="ORF">HPB51_020749</name>
</gene>
<feature type="compositionally biased region" description="Low complexity" evidence="1">
    <location>
        <begin position="143"/>
        <end position="154"/>
    </location>
</feature>
<dbReference type="EMBL" id="JABSTU010000008">
    <property type="protein sequence ID" value="KAH8023991.1"/>
    <property type="molecule type" value="Genomic_DNA"/>
</dbReference>
<reference evidence="2" key="2">
    <citation type="submission" date="2021-09" db="EMBL/GenBank/DDBJ databases">
        <authorList>
            <person name="Jia N."/>
            <person name="Wang J."/>
            <person name="Shi W."/>
            <person name="Du L."/>
            <person name="Sun Y."/>
            <person name="Zhan W."/>
            <person name="Jiang J."/>
            <person name="Wang Q."/>
            <person name="Zhang B."/>
            <person name="Ji P."/>
            <person name="Sakyi L.B."/>
            <person name="Cui X."/>
            <person name="Yuan T."/>
            <person name="Jiang B."/>
            <person name="Yang W."/>
            <person name="Lam T.T.-Y."/>
            <person name="Chang Q."/>
            <person name="Ding S."/>
            <person name="Wang X."/>
            <person name="Zhu J."/>
            <person name="Ruan X."/>
            <person name="Zhao L."/>
            <person name="Wei J."/>
            <person name="Que T."/>
            <person name="Du C."/>
            <person name="Cheng J."/>
            <person name="Dai P."/>
            <person name="Han X."/>
            <person name="Huang E."/>
            <person name="Gao Y."/>
            <person name="Liu J."/>
            <person name="Shao H."/>
            <person name="Ye R."/>
            <person name="Li L."/>
            <person name="Wei W."/>
            <person name="Wang X."/>
            <person name="Wang C."/>
            <person name="Huo Q."/>
            <person name="Li W."/>
            <person name="Guo W."/>
            <person name="Chen H."/>
            <person name="Chen S."/>
            <person name="Zhou L."/>
            <person name="Zhou L."/>
            <person name="Ni X."/>
            <person name="Tian J."/>
            <person name="Zhou Y."/>
            <person name="Sheng Y."/>
            <person name="Liu T."/>
            <person name="Pan Y."/>
            <person name="Xia L."/>
            <person name="Li J."/>
            <person name="Zhao F."/>
            <person name="Cao W."/>
        </authorList>
    </citation>
    <scope>NUCLEOTIDE SEQUENCE</scope>
    <source>
        <strain evidence="2">Rmic-2018</strain>
        <tissue evidence="2">Larvae</tissue>
    </source>
</reference>
<reference evidence="2" key="1">
    <citation type="journal article" date="2020" name="Cell">
        <title>Large-Scale Comparative Analyses of Tick Genomes Elucidate Their Genetic Diversity and Vector Capacities.</title>
        <authorList>
            <consortium name="Tick Genome and Microbiome Consortium (TIGMIC)"/>
            <person name="Jia N."/>
            <person name="Wang J."/>
            <person name="Shi W."/>
            <person name="Du L."/>
            <person name="Sun Y."/>
            <person name="Zhan W."/>
            <person name="Jiang J.F."/>
            <person name="Wang Q."/>
            <person name="Zhang B."/>
            <person name="Ji P."/>
            <person name="Bell-Sakyi L."/>
            <person name="Cui X.M."/>
            <person name="Yuan T.T."/>
            <person name="Jiang B.G."/>
            <person name="Yang W.F."/>
            <person name="Lam T.T."/>
            <person name="Chang Q.C."/>
            <person name="Ding S.J."/>
            <person name="Wang X.J."/>
            <person name="Zhu J.G."/>
            <person name="Ruan X.D."/>
            <person name="Zhao L."/>
            <person name="Wei J.T."/>
            <person name="Ye R.Z."/>
            <person name="Que T.C."/>
            <person name="Du C.H."/>
            <person name="Zhou Y.H."/>
            <person name="Cheng J.X."/>
            <person name="Dai P.F."/>
            <person name="Guo W.B."/>
            <person name="Han X.H."/>
            <person name="Huang E.J."/>
            <person name="Li L.F."/>
            <person name="Wei W."/>
            <person name="Gao Y.C."/>
            <person name="Liu J.Z."/>
            <person name="Shao H.Z."/>
            <person name="Wang X."/>
            <person name="Wang C.C."/>
            <person name="Yang T.C."/>
            <person name="Huo Q.B."/>
            <person name="Li W."/>
            <person name="Chen H.Y."/>
            <person name="Chen S.E."/>
            <person name="Zhou L.G."/>
            <person name="Ni X.B."/>
            <person name="Tian J.H."/>
            <person name="Sheng Y."/>
            <person name="Liu T."/>
            <person name="Pan Y.S."/>
            <person name="Xia L.Y."/>
            <person name="Li J."/>
            <person name="Zhao F."/>
            <person name="Cao W.C."/>
        </authorList>
    </citation>
    <scope>NUCLEOTIDE SEQUENCE</scope>
    <source>
        <strain evidence="2">Rmic-2018</strain>
    </source>
</reference>
<dbReference type="AlphaFoldDB" id="A0A9J6DP92"/>
<organism evidence="2 3">
    <name type="scientific">Rhipicephalus microplus</name>
    <name type="common">Cattle tick</name>
    <name type="synonym">Boophilus microplus</name>
    <dbReference type="NCBI Taxonomy" id="6941"/>
    <lineage>
        <taxon>Eukaryota</taxon>
        <taxon>Metazoa</taxon>
        <taxon>Ecdysozoa</taxon>
        <taxon>Arthropoda</taxon>
        <taxon>Chelicerata</taxon>
        <taxon>Arachnida</taxon>
        <taxon>Acari</taxon>
        <taxon>Parasitiformes</taxon>
        <taxon>Ixodida</taxon>
        <taxon>Ixodoidea</taxon>
        <taxon>Ixodidae</taxon>
        <taxon>Rhipicephalinae</taxon>
        <taxon>Rhipicephalus</taxon>
        <taxon>Boophilus</taxon>
    </lineage>
</organism>
<comment type="caution">
    <text evidence="2">The sequence shown here is derived from an EMBL/GenBank/DDBJ whole genome shotgun (WGS) entry which is preliminary data.</text>
</comment>
<dbReference type="Proteomes" id="UP000821866">
    <property type="component" value="Chromosome 6"/>
</dbReference>
<evidence type="ECO:0000313" key="2">
    <source>
        <dbReference type="EMBL" id="KAH8023991.1"/>
    </source>
</evidence>
<protein>
    <submittedName>
        <fullName evidence="2">Uncharacterized protein</fullName>
    </submittedName>
</protein>